<proteinExistence type="predicted"/>
<dbReference type="InterPro" id="IPR050214">
    <property type="entry name" value="Cys_Synth/Cystath_Beta-Synth"/>
</dbReference>
<evidence type="ECO:0000313" key="5">
    <source>
        <dbReference type="Proteomes" id="UP000286746"/>
    </source>
</evidence>
<dbReference type="InterPro" id="IPR001926">
    <property type="entry name" value="TrpB-like_PALP"/>
</dbReference>
<dbReference type="Gene3D" id="3.40.50.1100">
    <property type="match status" value="2"/>
</dbReference>
<dbReference type="InterPro" id="IPR001763">
    <property type="entry name" value="Rhodanese-like_dom"/>
</dbReference>
<reference evidence="4 5" key="1">
    <citation type="submission" date="2018-11" db="EMBL/GenBank/DDBJ databases">
        <title>Whole genome sequence of Streptomyces paromomycinus NBRC 15454(T).</title>
        <authorList>
            <person name="Komaki H."/>
            <person name="Tamura T."/>
        </authorList>
    </citation>
    <scope>NUCLEOTIDE SEQUENCE [LARGE SCALE GENOMIC DNA]</scope>
    <source>
        <strain evidence="4 5">NBRC 15454</strain>
    </source>
</reference>
<sequence>MRFERITDAIGNTPLVRIDPSVHGLRTIDLYAKLEMLNPFGSVKDRAAWNMVRPGLSAAADEDRTVIELSSGNTAKALAVLAGMHGVPFKTVTNRMRIPEIKDLLLLLGAEVEELPGQTECLDPTNTDDPLTAFHQTLTEPGSAYLYTDQYYNDRNTQAHVEGTGPEILKDLDGRAPDWFIACVGTAGSSTGVARVLREHDPRVEVVGLVSHKADFVPGIRTIDEVQEVGLFDPGTYGTIASVTADEAIDGMLTLARRCGILAGPTSGAAYFGAVRHLRELDSRPAPGPDSGPDRPDGRRTAVFIVCDRIESYLGYVRQRRPELLGRPPQPNSVAALSDAEVRGAPDIGVEDARRWIEQDQPLVVDLRSPFAYTALHIAGSVNIVDELFGELVRGGMPFSKSRPVLLACPVGEQSAKYAALLARMGHPDVRSLRGGIIAWRDADAPLVRE</sequence>
<keyword evidence="2" id="KW-0663">Pyridoxal phosphate</keyword>
<evidence type="ECO:0000313" key="4">
    <source>
        <dbReference type="EMBL" id="GCD47659.1"/>
    </source>
</evidence>
<dbReference type="GO" id="GO:1901605">
    <property type="term" value="P:alpha-amino acid metabolic process"/>
    <property type="evidence" value="ECO:0007669"/>
    <property type="project" value="UniProtKB-ARBA"/>
</dbReference>
<keyword evidence="5" id="KW-1185">Reference proteome</keyword>
<comment type="cofactor">
    <cofactor evidence="1">
        <name>pyridoxal 5'-phosphate</name>
        <dbReference type="ChEBI" id="CHEBI:597326"/>
    </cofactor>
</comment>
<evidence type="ECO:0000256" key="2">
    <source>
        <dbReference type="ARBA" id="ARBA00022898"/>
    </source>
</evidence>
<dbReference type="SUPFAM" id="SSF52821">
    <property type="entry name" value="Rhodanese/Cell cycle control phosphatase"/>
    <property type="match status" value="1"/>
</dbReference>
<evidence type="ECO:0000256" key="1">
    <source>
        <dbReference type="ARBA" id="ARBA00001933"/>
    </source>
</evidence>
<dbReference type="SMART" id="SM00450">
    <property type="entry name" value="RHOD"/>
    <property type="match status" value="1"/>
</dbReference>
<dbReference type="Pfam" id="PF00291">
    <property type="entry name" value="PALP"/>
    <property type="match status" value="1"/>
</dbReference>
<dbReference type="Gene3D" id="3.40.250.10">
    <property type="entry name" value="Rhodanese-like domain"/>
    <property type="match status" value="1"/>
</dbReference>
<protein>
    <submittedName>
        <fullName evidence="4">Cysteine synthase</fullName>
    </submittedName>
</protein>
<gene>
    <name evidence="4" type="ORF">GKJPGBOP_07452</name>
</gene>
<dbReference type="RefSeq" id="WP_125057719.1">
    <property type="nucleotide sequence ID" value="NZ_BHZD01000001.1"/>
</dbReference>
<dbReference type="PANTHER" id="PTHR10314">
    <property type="entry name" value="CYSTATHIONINE BETA-SYNTHASE"/>
    <property type="match status" value="1"/>
</dbReference>
<dbReference type="InterPro" id="IPR036873">
    <property type="entry name" value="Rhodanese-like_dom_sf"/>
</dbReference>
<dbReference type="EMBL" id="BHZD01000001">
    <property type="protein sequence ID" value="GCD47659.1"/>
    <property type="molecule type" value="Genomic_DNA"/>
</dbReference>
<feature type="domain" description="Rhodanese" evidence="3">
    <location>
        <begin position="358"/>
        <end position="449"/>
    </location>
</feature>
<organism evidence="4 5">
    <name type="scientific">Streptomyces paromomycinus</name>
    <name type="common">Streptomyces rimosus subsp. paromomycinus</name>
    <dbReference type="NCBI Taxonomy" id="92743"/>
    <lineage>
        <taxon>Bacteria</taxon>
        <taxon>Bacillati</taxon>
        <taxon>Actinomycetota</taxon>
        <taxon>Actinomycetes</taxon>
        <taxon>Kitasatosporales</taxon>
        <taxon>Streptomycetaceae</taxon>
        <taxon>Streptomyces</taxon>
    </lineage>
</organism>
<dbReference type="PROSITE" id="PS50206">
    <property type="entry name" value="RHODANESE_3"/>
    <property type="match status" value="1"/>
</dbReference>
<accession>A0A401WEH9</accession>
<dbReference type="SUPFAM" id="SSF53686">
    <property type="entry name" value="Tryptophan synthase beta subunit-like PLP-dependent enzymes"/>
    <property type="match status" value="1"/>
</dbReference>
<dbReference type="Pfam" id="PF00581">
    <property type="entry name" value="Rhodanese"/>
    <property type="match status" value="1"/>
</dbReference>
<evidence type="ECO:0000259" key="3">
    <source>
        <dbReference type="PROSITE" id="PS50206"/>
    </source>
</evidence>
<comment type="caution">
    <text evidence="4">The sequence shown here is derived from an EMBL/GenBank/DDBJ whole genome shotgun (WGS) entry which is preliminary data.</text>
</comment>
<dbReference type="InterPro" id="IPR036052">
    <property type="entry name" value="TrpB-like_PALP_sf"/>
</dbReference>
<dbReference type="Proteomes" id="UP000286746">
    <property type="component" value="Unassembled WGS sequence"/>
</dbReference>
<dbReference type="CDD" id="cd00158">
    <property type="entry name" value="RHOD"/>
    <property type="match status" value="1"/>
</dbReference>
<dbReference type="AlphaFoldDB" id="A0A401WEH9"/>
<name>A0A401WEH9_STREY</name>